<protein>
    <recommendedName>
        <fullName evidence="3">ferric-chelate reductase (NADPH)</fullName>
        <ecNumber evidence="3">1.16.1.9</ecNumber>
    </recommendedName>
</protein>
<dbReference type="InterPro" id="IPR013112">
    <property type="entry name" value="FAD-bd_8"/>
</dbReference>
<keyword evidence="17" id="KW-1185">Reference proteome</keyword>
<feature type="domain" description="FAD-binding FR-type" evidence="15">
    <location>
        <begin position="299"/>
        <end position="410"/>
    </location>
</feature>
<dbReference type="GO" id="GO:0005886">
    <property type="term" value="C:plasma membrane"/>
    <property type="evidence" value="ECO:0007669"/>
    <property type="project" value="UniProtKB-SubCell"/>
</dbReference>
<evidence type="ECO:0000256" key="13">
    <source>
        <dbReference type="ARBA" id="ARBA00048483"/>
    </source>
</evidence>
<dbReference type="Pfam" id="PF08022">
    <property type="entry name" value="FAD_binding_8"/>
    <property type="match status" value="1"/>
</dbReference>
<keyword evidence="6 14" id="KW-0812">Transmembrane</keyword>
<comment type="catalytic activity">
    <reaction evidence="13">
        <text>2 a Fe(II)-siderophore + NADP(+) + H(+) = 2 a Fe(III)-siderophore + NADPH</text>
        <dbReference type="Rhea" id="RHEA:28795"/>
        <dbReference type="Rhea" id="RHEA-COMP:11342"/>
        <dbReference type="Rhea" id="RHEA-COMP:11344"/>
        <dbReference type="ChEBI" id="CHEBI:15378"/>
        <dbReference type="ChEBI" id="CHEBI:29033"/>
        <dbReference type="ChEBI" id="CHEBI:29034"/>
        <dbReference type="ChEBI" id="CHEBI:57783"/>
        <dbReference type="ChEBI" id="CHEBI:58349"/>
        <dbReference type="EC" id="1.16.1.9"/>
    </reaction>
</comment>
<dbReference type="SFLD" id="SFLDS00052">
    <property type="entry name" value="Ferric_Reductase_Domain"/>
    <property type="match status" value="1"/>
</dbReference>
<dbReference type="InterPro" id="IPR051410">
    <property type="entry name" value="Ferric/Cupric_Reductase"/>
</dbReference>
<evidence type="ECO:0000256" key="3">
    <source>
        <dbReference type="ARBA" id="ARBA00012668"/>
    </source>
</evidence>
<feature type="transmembrane region" description="Helical" evidence="14">
    <location>
        <begin position="263"/>
        <end position="290"/>
    </location>
</feature>
<dbReference type="InterPro" id="IPR017938">
    <property type="entry name" value="Riboflavin_synthase-like_b-brl"/>
</dbReference>
<sequence>MSGMDMGGMSSGNGIPTLFDFQQYYWAVVGAAIAIAAVVNVLDRFLAYQRLCDKSSTPSKPKSIFFSTYATITATAREVANTTLRPIALGNCTLRLAPLGPVSLVLANLVTIIVMMFYGFDTLDNYSWENIGYRAGYMTICQLPLVILLAGKQNIIGLLTGTSYERLSWYHQWISRTLWLSATIHMGFWFRDYAQYDYIVTMLQTDSLTRHGFAAWCVLTFILLASFAPLRKWNYEFFVIQHIVTTAGFLAAVYLHAPSEVKIWVWIPIGLVCFDRFARILVLAFANLSIIHLFSEKKKGPLFANKATFTPLPGNVSYISIPNPVIDWKPGQHVFLACHLIAPLQSHPFTIMSLPCDGRLDFFVRAERGGSRRFFQYASKQNSSLGETQPSLKNETTVFIEGPYGNIRPLHQFDSVVFFAGGMGCTYTMPLMRDIVHRWKRECEDSSSTVSRVPKMPSLRLAVTKRVRFVWVIKSRSQLSWLETQFKAVLEDVRLCGQLSPTFNKEIQISIYLTCDETLEKDAATRTILGIHDRTSHTRIVPEKKEMHEKVHESETLFERSFYSSSESTDVIQEANCGPSYTCCCTATIKDETEISSSTAKCNCSGPAAAVDNTSQSPSLLSLHNSNKFNTKTGRPHPRTIIRSALERAEGESAVVVCGPQGLATDVRQSVVSLSDERAIHKGTGAQGVYLHIENFGW</sequence>
<dbReference type="Gene3D" id="2.40.30.10">
    <property type="entry name" value="Translation factors"/>
    <property type="match status" value="1"/>
</dbReference>
<dbReference type="GO" id="GO:0052851">
    <property type="term" value="F:ferric-chelate reductase (NADPH) activity"/>
    <property type="evidence" value="ECO:0007669"/>
    <property type="project" value="UniProtKB-EC"/>
</dbReference>
<keyword evidence="7" id="KW-0249">Electron transport</keyword>
<keyword evidence="4" id="KW-0813">Transport</keyword>
<dbReference type="Pfam" id="PF01794">
    <property type="entry name" value="Ferric_reduct"/>
    <property type="match status" value="1"/>
</dbReference>
<dbReference type="PANTHER" id="PTHR32361">
    <property type="entry name" value="FERRIC/CUPRIC REDUCTASE TRANSMEMBRANE COMPONENT"/>
    <property type="match status" value="1"/>
</dbReference>
<feature type="transmembrane region" description="Helical" evidence="14">
    <location>
        <begin position="99"/>
        <end position="119"/>
    </location>
</feature>
<evidence type="ECO:0000256" key="4">
    <source>
        <dbReference type="ARBA" id="ARBA00022448"/>
    </source>
</evidence>
<dbReference type="InterPro" id="IPR017927">
    <property type="entry name" value="FAD-bd_FR_type"/>
</dbReference>
<evidence type="ECO:0000256" key="14">
    <source>
        <dbReference type="SAM" id="Phobius"/>
    </source>
</evidence>
<dbReference type="Gene3D" id="3.40.50.80">
    <property type="entry name" value="Nucleotide-binding domain of ferredoxin-NADP reductase (FNR) module"/>
    <property type="match status" value="1"/>
</dbReference>
<evidence type="ECO:0000256" key="1">
    <source>
        <dbReference type="ARBA" id="ARBA00004651"/>
    </source>
</evidence>
<evidence type="ECO:0000256" key="8">
    <source>
        <dbReference type="ARBA" id="ARBA00022989"/>
    </source>
</evidence>
<keyword evidence="12" id="KW-0325">Glycoprotein</keyword>
<dbReference type="PROSITE" id="PS51384">
    <property type="entry name" value="FAD_FR"/>
    <property type="match status" value="1"/>
</dbReference>
<feature type="transmembrane region" description="Helical" evidence="14">
    <location>
        <begin position="237"/>
        <end position="257"/>
    </location>
</feature>
<keyword evidence="10" id="KW-0406">Ion transport</keyword>
<evidence type="ECO:0000256" key="7">
    <source>
        <dbReference type="ARBA" id="ARBA00022982"/>
    </source>
</evidence>
<comment type="subcellular location">
    <subcellularLocation>
        <location evidence="1">Cell membrane</location>
        <topology evidence="1">Multi-pass membrane protein</topology>
    </subcellularLocation>
</comment>
<dbReference type="Pfam" id="PF08030">
    <property type="entry name" value="NAD_binding_6"/>
    <property type="match status" value="1"/>
</dbReference>
<comment type="caution">
    <text evidence="16">The sequence shown here is derived from an EMBL/GenBank/DDBJ whole genome shotgun (WGS) entry which is preliminary data.</text>
</comment>
<dbReference type="SUPFAM" id="SSF52343">
    <property type="entry name" value="Ferredoxin reductase-like, C-terminal NADP-linked domain"/>
    <property type="match status" value="1"/>
</dbReference>
<dbReference type="PANTHER" id="PTHR32361:SF9">
    <property type="entry name" value="FERRIC REDUCTASE TRANSMEMBRANE COMPONENT 3-RELATED"/>
    <property type="match status" value="1"/>
</dbReference>
<keyword evidence="8 14" id="KW-1133">Transmembrane helix</keyword>
<dbReference type="EC" id="1.16.1.9" evidence="3"/>
<dbReference type="InterPro" id="IPR013130">
    <property type="entry name" value="Fe3_Rdtase_TM_dom"/>
</dbReference>
<name>A0AAD4KED3_9EURO</name>
<dbReference type="RefSeq" id="XP_046065284.1">
    <property type="nucleotide sequence ID" value="XM_046221369.1"/>
</dbReference>
<proteinExistence type="inferred from homology"/>
<dbReference type="CDD" id="cd06186">
    <property type="entry name" value="NOX_Duox_like_FAD_NADP"/>
    <property type="match status" value="1"/>
</dbReference>
<evidence type="ECO:0000256" key="5">
    <source>
        <dbReference type="ARBA" id="ARBA00022475"/>
    </source>
</evidence>
<dbReference type="SFLD" id="SFLDG01168">
    <property type="entry name" value="Ferric_reductase_subgroup_(FRE"/>
    <property type="match status" value="1"/>
</dbReference>
<accession>A0AAD4KED3</accession>
<dbReference type="AlphaFoldDB" id="A0AAD4KED3"/>
<dbReference type="GO" id="GO:0006826">
    <property type="term" value="P:iron ion transport"/>
    <property type="evidence" value="ECO:0007669"/>
    <property type="project" value="TreeGrafter"/>
</dbReference>
<evidence type="ECO:0000313" key="17">
    <source>
        <dbReference type="Proteomes" id="UP001201262"/>
    </source>
</evidence>
<evidence type="ECO:0000256" key="9">
    <source>
        <dbReference type="ARBA" id="ARBA00023002"/>
    </source>
</evidence>
<evidence type="ECO:0000256" key="10">
    <source>
        <dbReference type="ARBA" id="ARBA00023065"/>
    </source>
</evidence>
<dbReference type="GO" id="GO:0006879">
    <property type="term" value="P:intracellular iron ion homeostasis"/>
    <property type="evidence" value="ECO:0007669"/>
    <property type="project" value="TreeGrafter"/>
</dbReference>
<evidence type="ECO:0000256" key="6">
    <source>
        <dbReference type="ARBA" id="ARBA00022692"/>
    </source>
</evidence>
<evidence type="ECO:0000256" key="12">
    <source>
        <dbReference type="ARBA" id="ARBA00023180"/>
    </source>
</evidence>
<evidence type="ECO:0000256" key="2">
    <source>
        <dbReference type="ARBA" id="ARBA00006278"/>
    </source>
</evidence>
<dbReference type="GO" id="GO:0015677">
    <property type="term" value="P:copper ion import"/>
    <property type="evidence" value="ECO:0007669"/>
    <property type="project" value="TreeGrafter"/>
</dbReference>
<evidence type="ECO:0000259" key="15">
    <source>
        <dbReference type="PROSITE" id="PS51384"/>
    </source>
</evidence>
<dbReference type="EMBL" id="JAJTJA010000017">
    <property type="protein sequence ID" value="KAH8688812.1"/>
    <property type="molecule type" value="Genomic_DNA"/>
</dbReference>
<keyword evidence="9" id="KW-0560">Oxidoreductase</keyword>
<gene>
    <name evidence="16" type="ORF">BGW36DRAFT_434103</name>
</gene>
<keyword evidence="11 14" id="KW-0472">Membrane</keyword>
<feature type="transmembrane region" description="Helical" evidence="14">
    <location>
        <begin position="211"/>
        <end position="230"/>
    </location>
</feature>
<feature type="transmembrane region" description="Helical" evidence="14">
    <location>
        <begin position="173"/>
        <end position="191"/>
    </location>
</feature>
<feature type="transmembrane region" description="Helical" evidence="14">
    <location>
        <begin position="24"/>
        <end position="42"/>
    </location>
</feature>
<reference evidence="16" key="1">
    <citation type="submission" date="2021-12" db="EMBL/GenBank/DDBJ databases">
        <title>Convergent genome expansion in fungi linked to evolution of root-endophyte symbiosis.</title>
        <authorList>
            <consortium name="DOE Joint Genome Institute"/>
            <person name="Ke Y.-H."/>
            <person name="Bonito G."/>
            <person name="Liao H.-L."/>
            <person name="Looney B."/>
            <person name="Rojas-Flechas A."/>
            <person name="Nash J."/>
            <person name="Hameed K."/>
            <person name="Schadt C."/>
            <person name="Martin F."/>
            <person name="Crous P.W."/>
            <person name="Miettinen O."/>
            <person name="Magnuson J.K."/>
            <person name="Labbe J."/>
            <person name="Jacobson D."/>
            <person name="Doktycz M.J."/>
            <person name="Veneault-Fourrey C."/>
            <person name="Kuo A."/>
            <person name="Mondo S."/>
            <person name="Calhoun S."/>
            <person name="Riley R."/>
            <person name="Ohm R."/>
            <person name="LaButti K."/>
            <person name="Andreopoulos B."/>
            <person name="Pangilinan J."/>
            <person name="Nolan M."/>
            <person name="Tritt A."/>
            <person name="Clum A."/>
            <person name="Lipzen A."/>
            <person name="Daum C."/>
            <person name="Barry K."/>
            <person name="Grigoriev I.V."/>
            <person name="Vilgalys R."/>
        </authorList>
    </citation>
    <scope>NUCLEOTIDE SEQUENCE</scope>
    <source>
        <strain evidence="16">PMI_201</strain>
    </source>
</reference>
<dbReference type="SUPFAM" id="SSF63380">
    <property type="entry name" value="Riboflavin synthase domain-like"/>
    <property type="match status" value="1"/>
</dbReference>
<comment type="similarity">
    <text evidence="2">Belongs to the ferric reductase (FRE) family.</text>
</comment>
<organism evidence="16 17">
    <name type="scientific">Talaromyces proteolyticus</name>
    <dbReference type="NCBI Taxonomy" id="1131652"/>
    <lineage>
        <taxon>Eukaryota</taxon>
        <taxon>Fungi</taxon>
        <taxon>Dikarya</taxon>
        <taxon>Ascomycota</taxon>
        <taxon>Pezizomycotina</taxon>
        <taxon>Eurotiomycetes</taxon>
        <taxon>Eurotiomycetidae</taxon>
        <taxon>Eurotiales</taxon>
        <taxon>Trichocomaceae</taxon>
        <taxon>Talaromyces</taxon>
        <taxon>Talaromyces sect. Bacilispori</taxon>
    </lineage>
</organism>
<dbReference type="Proteomes" id="UP001201262">
    <property type="component" value="Unassembled WGS sequence"/>
</dbReference>
<evidence type="ECO:0000313" key="16">
    <source>
        <dbReference type="EMBL" id="KAH8688812.1"/>
    </source>
</evidence>
<dbReference type="InterPro" id="IPR039261">
    <property type="entry name" value="FNR_nucleotide-bd"/>
</dbReference>
<dbReference type="InterPro" id="IPR013121">
    <property type="entry name" value="Fe_red_NAD-bd_6"/>
</dbReference>
<evidence type="ECO:0000256" key="11">
    <source>
        <dbReference type="ARBA" id="ARBA00023136"/>
    </source>
</evidence>
<keyword evidence="5" id="KW-1003">Cell membrane</keyword>
<dbReference type="GeneID" id="70251656"/>